<comment type="caution">
    <text evidence="7">The sequence shown here is derived from an EMBL/GenBank/DDBJ whole genome shotgun (WGS) entry which is preliminary data.</text>
</comment>
<dbReference type="InterPro" id="IPR036388">
    <property type="entry name" value="WH-like_DNA-bd_sf"/>
</dbReference>
<protein>
    <recommendedName>
        <fullName evidence="6">RNA polymerase sigma-70 region 4 domain-containing protein</fullName>
    </recommendedName>
</protein>
<dbReference type="InterPro" id="IPR014284">
    <property type="entry name" value="RNA_pol_sigma-70_dom"/>
</dbReference>
<dbReference type="Proteomes" id="UP000606194">
    <property type="component" value="Unassembled WGS sequence"/>
</dbReference>
<evidence type="ECO:0000256" key="2">
    <source>
        <dbReference type="ARBA" id="ARBA00023082"/>
    </source>
</evidence>
<dbReference type="InterPro" id="IPR007630">
    <property type="entry name" value="RNA_pol_sigma70_r4"/>
</dbReference>
<dbReference type="Pfam" id="PF04545">
    <property type="entry name" value="Sigma70_r4"/>
    <property type="match status" value="1"/>
</dbReference>
<evidence type="ECO:0000313" key="8">
    <source>
        <dbReference type="Proteomes" id="UP000606194"/>
    </source>
</evidence>
<dbReference type="GO" id="GO:0006352">
    <property type="term" value="P:DNA-templated transcription initiation"/>
    <property type="evidence" value="ECO:0007669"/>
    <property type="project" value="InterPro"/>
</dbReference>
<dbReference type="NCBIfam" id="TIGR02937">
    <property type="entry name" value="sigma70-ECF"/>
    <property type="match status" value="1"/>
</dbReference>
<evidence type="ECO:0000256" key="4">
    <source>
        <dbReference type="ARBA" id="ARBA00023163"/>
    </source>
</evidence>
<evidence type="ECO:0000256" key="5">
    <source>
        <dbReference type="SAM" id="MobiDB-lite"/>
    </source>
</evidence>
<organism evidence="7 8">
    <name type="scientific">Streptomyces humidus</name>
    <dbReference type="NCBI Taxonomy" id="52259"/>
    <lineage>
        <taxon>Bacteria</taxon>
        <taxon>Bacillati</taxon>
        <taxon>Actinomycetota</taxon>
        <taxon>Actinomycetes</taxon>
        <taxon>Kitasatosporales</taxon>
        <taxon>Streptomycetaceae</taxon>
        <taxon>Streptomyces</taxon>
    </lineage>
</organism>
<dbReference type="GO" id="GO:0003677">
    <property type="term" value="F:DNA binding"/>
    <property type="evidence" value="ECO:0007669"/>
    <property type="project" value="UniProtKB-KW"/>
</dbReference>
<keyword evidence="8" id="KW-1185">Reference proteome</keyword>
<dbReference type="Gene3D" id="1.10.10.10">
    <property type="entry name" value="Winged helix-like DNA-binding domain superfamily/Winged helix DNA-binding domain"/>
    <property type="match status" value="1"/>
</dbReference>
<accession>A0A918FZK8</accession>
<dbReference type="PANTHER" id="PTHR30385">
    <property type="entry name" value="SIGMA FACTOR F FLAGELLAR"/>
    <property type="match status" value="1"/>
</dbReference>
<dbReference type="PANTHER" id="PTHR30385:SF4">
    <property type="entry name" value="RNA POLYMERASE SIGMA-E FACTOR"/>
    <property type="match status" value="1"/>
</dbReference>
<evidence type="ECO:0000313" key="7">
    <source>
        <dbReference type="EMBL" id="GGS03669.1"/>
    </source>
</evidence>
<feature type="region of interest" description="Disordered" evidence="5">
    <location>
        <begin position="1"/>
        <end position="37"/>
    </location>
</feature>
<dbReference type="SUPFAM" id="SSF88659">
    <property type="entry name" value="Sigma3 and sigma4 domains of RNA polymerase sigma factors"/>
    <property type="match status" value="1"/>
</dbReference>
<dbReference type="CDD" id="cd06171">
    <property type="entry name" value="Sigma70_r4"/>
    <property type="match status" value="1"/>
</dbReference>
<dbReference type="AlphaFoldDB" id="A0A918FZK8"/>
<feature type="domain" description="RNA polymerase sigma-70 region 4" evidence="6">
    <location>
        <begin position="53"/>
        <end position="101"/>
    </location>
</feature>
<feature type="compositionally biased region" description="Polar residues" evidence="5">
    <location>
        <begin position="1"/>
        <end position="15"/>
    </location>
</feature>
<dbReference type="EMBL" id="BMTL01000020">
    <property type="protein sequence ID" value="GGS03669.1"/>
    <property type="molecule type" value="Genomic_DNA"/>
</dbReference>
<sequence>MCSQTVAVMNGTSLTGGRAEAREPAVHGTGDPAGRPETWAVFGGDREAVRPRLAALPERERTILYMRCFGDMTQCRIAEQLGISQMHVSRLINRCCNRLRKQILNDAV</sequence>
<keyword evidence="3" id="KW-0238">DNA-binding</keyword>
<dbReference type="GO" id="GO:0016987">
    <property type="term" value="F:sigma factor activity"/>
    <property type="evidence" value="ECO:0007669"/>
    <property type="project" value="UniProtKB-KW"/>
</dbReference>
<keyword evidence="1" id="KW-0805">Transcription regulation</keyword>
<name>A0A918FZK8_9ACTN</name>
<evidence type="ECO:0000259" key="6">
    <source>
        <dbReference type="Pfam" id="PF04545"/>
    </source>
</evidence>
<dbReference type="InterPro" id="IPR013324">
    <property type="entry name" value="RNA_pol_sigma_r3/r4-like"/>
</dbReference>
<keyword evidence="2" id="KW-0731">Sigma factor</keyword>
<evidence type="ECO:0000256" key="1">
    <source>
        <dbReference type="ARBA" id="ARBA00023015"/>
    </source>
</evidence>
<proteinExistence type="predicted"/>
<gene>
    <name evidence="7" type="ORF">GCM10010269_48250</name>
</gene>
<reference evidence="7" key="2">
    <citation type="submission" date="2020-09" db="EMBL/GenBank/DDBJ databases">
        <authorList>
            <person name="Sun Q."/>
            <person name="Ohkuma M."/>
        </authorList>
    </citation>
    <scope>NUCLEOTIDE SEQUENCE</scope>
    <source>
        <strain evidence="7">JCM 4386</strain>
    </source>
</reference>
<reference evidence="7" key="1">
    <citation type="journal article" date="2014" name="Int. J. Syst. Evol. Microbiol.">
        <title>Complete genome sequence of Corynebacterium casei LMG S-19264T (=DSM 44701T), isolated from a smear-ripened cheese.</title>
        <authorList>
            <consortium name="US DOE Joint Genome Institute (JGI-PGF)"/>
            <person name="Walter F."/>
            <person name="Albersmeier A."/>
            <person name="Kalinowski J."/>
            <person name="Ruckert C."/>
        </authorList>
    </citation>
    <scope>NUCLEOTIDE SEQUENCE</scope>
    <source>
        <strain evidence="7">JCM 4386</strain>
    </source>
</reference>
<keyword evidence="4" id="KW-0804">Transcription</keyword>
<evidence type="ECO:0000256" key="3">
    <source>
        <dbReference type="ARBA" id="ARBA00023125"/>
    </source>
</evidence>